<dbReference type="SUPFAM" id="SSF56601">
    <property type="entry name" value="beta-lactamase/transpeptidase-like"/>
    <property type="match status" value="1"/>
</dbReference>
<dbReference type="InterPro" id="IPR012338">
    <property type="entry name" value="Beta-lactam/transpept-like"/>
</dbReference>
<evidence type="ECO:0000313" key="3">
    <source>
        <dbReference type="Proteomes" id="UP001519272"/>
    </source>
</evidence>
<reference evidence="2 3" key="1">
    <citation type="submission" date="2021-03" db="EMBL/GenBank/DDBJ databases">
        <title>Genomic Encyclopedia of Type Strains, Phase IV (KMG-IV): sequencing the most valuable type-strain genomes for metagenomic binning, comparative biology and taxonomic classification.</title>
        <authorList>
            <person name="Goeker M."/>
        </authorList>
    </citation>
    <scope>NUCLEOTIDE SEQUENCE [LARGE SCALE GENOMIC DNA]</scope>
    <source>
        <strain evidence="2 3">DSM 14349</strain>
    </source>
</reference>
<sequence length="431" mass="49554">MNRLFYSKGGFETETTKHLLAQYVKDYIARWDFSGVIYIVKEGEVLLETASGMACYEFEVPNTINTNFSLASITKQFTAFAIMQLWDQGKLDLHSSANNYLPPNLAIDSRITIHHLLSHSSGLSQSYNFEEDFFGVYNRNTYVKQQYFDEFIDRPLAFEPGCKYEYNNAGYNVLAWIVEYVSGQSFDQYLDGNIFKPLGMTNTYVDTGTNVIKNRAFPYEYEWTGVVKAQYSNERFSIGAAGIVSNCQDLYKWNQCLLQQKLLSHQGYEFYLGENLNGYCYGLEKQQFHHHLCYAHGGDFIGVMTYMLHGFDDDLSIIILSNTSFGNQYKMASALCDLIFTGSTEKPLEHKEVSLTEEEIATYEGVYIEGKLELRHSNGKWSLNRFNNELQIPIIPIGNHQFLRIDCDQRTPYTLEQAADGKMSLWGYTKK</sequence>
<protein>
    <submittedName>
        <fullName evidence="2">CubicO group peptidase (Beta-lactamase class C family)</fullName>
    </submittedName>
</protein>
<evidence type="ECO:0000313" key="2">
    <source>
        <dbReference type="EMBL" id="MBP1907538.1"/>
    </source>
</evidence>
<dbReference type="Pfam" id="PF00144">
    <property type="entry name" value="Beta-lactamase"/>
    <property type="match status" value="1"/>
</dbReference>
<organism evidence="2 3">
    <name type="scientific">Paenibacillus turicensis</name>
    <dbReference type="NCBI Taxonomy" id="160487"/>
    <lineage>
        <taxon>Bacteria</taxon>
        <taxon>Bacillati</taxon>
        <taxon>Bacillota</taxon>
        <taxon>Bacilli</taxon>
        <taxon>Bacillales</taxon>
        <taxon>Paenibacillaceae</taxon>
        <taxon>Paenibacillus</taxon>
    </lineage>
</organism>
<dbReference type="Gene3D" id="3.40.710.10">
    <property type="entry name" value="DD-peptidase/beta-lactamase superfamily"/>
    <property type="match status" value="1"/>
</dbReference>
<dbReference type="PANTHER" id="PTHR46825">
    <property type="entry name" value="D-ALANYL-D-ALANINE-CARBOXYPEPTIDASE/ENDOPEPTIDASE AMPH"/>
    <property type="match status" value="1"/>
</dbReference>
<keyword evidence="3" id="KW-1185">Reference proteome</keyword>
<dbReference type="Proteomes" id="UP001519272">
    <property type="component" value="Unassembled WGS sequence"/>
</dbReference>
<evidence type="ECO:0000259" key="1">
    <source>
        <dbReference type="Pfam" id="PF00144"/>
    </source>
</evidence>
<dbReference type="PANTHER" id="PTHR46825:SF9">
    <property type="entry name" value="BETA-LACTAMASE-RELATED DOMAIN-CONTAINING PROTEIN"/>
    <property type="match status" value="1"/>
</dbReference>
<feature type="domain" description="Beta-lactamase-related" evidence="1">
    <location>
        <begin position="22"/>
        <end position="329"/>
    </location>
</feature>
<name>A0ABS4FY90_9BACL</name>
<proteinExistence type="predicted"/>
<dbReference type="InterPro" id="IPR001466">
    <property type="entry name" value="Beta-lactam-related"/>
</dbReference>
<accession>A0ABS4FY90</accession>
<dbReference type="RefSeq" id="WP_210091116.1">
    <property type="nucleotide sequence ID" value="NZ_JAGGKG010000028.1"/>
</dbReference>
<dbReference type="EMBL" id="JAGGKG010000028">
    <property type="protein sequence ID" value="MBP1907538.1"/>
    <property type="molecule type" value="Genomic_DNA"/>
</dbReference>
<dbReference type="InterPro" id="IPR050491">
    <property type="entry name" value="AmpC-like"/>
</dbReference>
<comment type="caution">
    <text evidence="2">The sequence shown here is derived from an EMBL/GenBank/DDBJ whole genome shotgun (WGS) entry which is preliminary data.</text>
</comment>
<gene>
    <name evidence="2" type="ORF">J2Z32_004213</name>
</gene>